<comment type="caution">
    <text evidence="3">The sequence shown here is derived from an EMBL/GenBank/DDBJ whole genome shotgun (WGS) entry which is preliminary data.</text>
</comment>
<feature type="chain" id="PRO_5040128524" evidence="2">
    <location>
        <begin position="23"/>
        <end position="74"/>
    </location>
</feature>
<sequence>MNNLNFIRTLLALLLLADTTLASAGAGTGYDDSSKNALEGYTPGKKLSRKERMELAKEEAKKYMELRRQGVDEV</sequence>
<evidence type="ECO:0000313" key="3">
    <source>
        <dbReference type="EMBL" id="CAB9531074.1"/>
    </source>
</evidence>
<dbReference type="EMBL" id="CAICTM010003218">
    <property type="protein sequence ID" value="CAB9531074.1"/>
    <property type="molecule type" value="Genomic_DNA"/>
</dbReference>
<keyword evidence="2" id="KW-0732">Signal</keyword>
<keyword evidence="4" id="KW-1185">Reference proteome</keyword>
<evidence type="ECO:0000313" key="4">
    <source>
        <dbReference type="Proteomes" id="UP001153069"/>
    </source>
</evidence>
<feature type="signal peptide" evidence="2">
    <location>
        <begin position="1"/>
        <end position="22"/>
    </location>
</feature>
<accession>A0A9N8F561</accession>
<protein>
    <submittedName>
        <fullName evidence="3">Uncharacterized protein</fullName>
    </submittedName>
</protein>
<gene>
    <name evidence="3" type="ORF">SEMRO_3220_G345500.1</name>
</gene>
<evidence type="ECO:0000256" key="2">
    <source>
        <dbReference type="SAM" id="SignalP"/>
    </source>
</evidence>
<reference evidence="3" key="1">
    <citation type="submission" date="2020-06" db="EMBL/GenBank/DDBJ databases">
        <authorList>
            <consortium name="Plant Systems Biology data submission"/>
        </authorList>
    </citation>
    <scope>NUCLEOTIDE SEQUENCE</scope>
    <source>
        <strain evidence="3">D6</strain>
    </source>
</reference>
<proteinExistence type="predicted"/>
<organism evidence="3 4">
    <name type="scientific">Seminavis robusta</name>
    <dbReference type="NCBI Taxonomy" id="568900"/>
    <lineage>
        <taxon>Eukaryota</taxon>
        <taxon>Sar</taxon>
        <taxon>Stramenopiles</taxon>
        <taxon>Ochrophyta</taxon>
        <taxon>Bacillariophyta</taxon>
        <taxon>Bacillariophyceae</taxon>
        <taxon>Bacillariophycidae</taxon>
        <taxon>Naviculales</taxon>
        <taxon>Naviculaceae</taxon>
        <taxon>Seminavis</taxon>
    </lineage>
</organism>
<evidence type="ECO:0000256" key="1">
    <source>
        <dbReference type="SAM" id="MobiDB-lite"/>
    </source>
</evidence>
<dbReference type="AlphaFoldDB" id="A0A9N8F561"/>
<feature type="non-terminal residue" evidence="3">
    <location>
        <position position="74"/>
    </location>
</feature>
<dbReference type="Proteomes" id="UP001153069">
    <property type="component" value="Unassembled WGS sequence"/>
</dbReference>
<name>A0A9N8F561_9STRA</name>
<feature type="region of interest" description="Disordered" evidence="1">
    <location>
        <begin position="26"/>
        <end position="52"/>
    </location>
</feature>